<dbReference type="InterPro" id="IPR036188">
    <property type="entry name" value="FAD/NAD-bd_sf"/>
</dbReference>
<dbReference type="PROSITE" id="PS00623">
    <property type="entry name" value="GMC_OXRED_1"/>
    <property type="match status" value="1"/>
</dbReference>
<comment type="cofactor">
    <cofactor evidence="3">
        <name>FAD</name>
        <dbReference type="ChEBI" id="CHEBI:57692"/>
    </cofactor>
</comment>
<feature type="binding site" evidence="3">
    <location>
        <position position="226"/>
    </location>
    <ligand>
        <name>FAD</name>
        <dbReference type="ChEBI" id="CHEBI:57692"/>
    </ligand>
</feature>
<comment type="similarity">
    <text evidence="1 4">Belongs to the GMC oxidoreductase family.</text>
</comment>
<dbReference type="Gene3D" id="3.30.560.10">
    <property type="entry name" value="Glucose Oxidase, domain 3"/>
    <property type="match status" value="1"/>
</dbReference>
<feature type="domain" description="Glucose-methanol-choline oxidoreductase N-terminal" evidence="6">
    <location>
        <begin position="261"/>
        <end position="275"/>
    </location>
</feature>
<protein>
    <recommendedName>
        <fullName evidence="5 6">Glucose-methanol-choline oxidoreductase N-terminal domain-containing protein</fullName>
    </recommendedName>
</protein>
<dbReference type="InterPro" id="IPR007867">
    <property type="entry name" value="GMC_OxRtase_C"/>
</dbReference>
<name>A0AAX6MUJ2_9PEZI</name>
<reference evidence="7 8" key="1">
    <citation type="journal article" date="2024" name="Front Chem Biol">
        <title>Unveiling the potential of Daldinia eschscholtzii MFLUCC 19-0629 through bioactivity and bioinformatics studies for enhanced sustainable agriculture production.</title>
        <authorList>
            <person name="Brooks S."/>
            <person name="Weaver J.A."/>
            <person name="Klomchit A."/>
            <person name="Alharthi S.A."/>
            <person name="Onlamun T."/>
            <person name="Nurani R."/>
            <person name="Vong T.K."/>
            <person name="Alberti F."/>
            <person name="Greco C."/>
        </authorList>
    </citation>
    <scope>NUCLEOTIDE SEQUENCE [LARGE SCALE GENOMIC DNA]</scope>
    <source>
        <strain evidence="7">MFLUCC 19-0629</strain>
    </source>
</reference>
<evidence type="ECO:0000259" key="5">
    <source>
        <dbReference type="PROSITE" id="PS00623"/>
    </source>
</evidence>
<keyword evidence="3 4" id="KW-0274">FAD</keyword>
<evidence type="ECO:0000256" key="1">
    <source>
        <dbReference type="ARBA" id="ARBA00010790"/>
    </source>
</evidence>
<feature type="active site" description="Proton acceptor" evidence="2">
    <location>
        <position position="528"/>
    </location>
</feature>
<sequence length="548" mass="59085">MEDSTVVDYIIVGGGLSGCALASLLRRSLPNSSILVLEAGQDPGPEHDAVTIFGGFSLQGSALDWHFQTAPTPSTANRTHTLVHGKTLGGGTVLNYGGWSRGDDPDYDAWAAKLRGDARWSYAGLLPYFKRTESFYDTNASAEKHGFDGPFKVIPTNASHASRKYPLRGPLEQAWKEVGMRRNLDPFANRLAGLSDFYEIWEDGKRRPSYLAYPLDGVGVRTSTPVSQILFEGDGAPRATGVKLSNGQVVKARKEVIISGGTLQTPRLLLRSGVGDPSVLYERNIPLVQALPSVGQQYYDHFALYQWFKIKDPSRGLALGHPNLSDPAFVAGMPTDFSANEGLPQDILEKALDEDGVVGAEREALLRPGRVFVETLIVYHALAPGFPSDGSVVCASTLLTLPSSRGRISLSQDIDSPTPHIEPNYFTTALDRAALIHGVRRVLKVMLGTEALKDYIETELPPPGLAPLTIESSDKEIEERIRAVGVAHHHAMGSCPMGEVVDGDLRVKGVQDLRICDASVFPNPVGGHPMASLYGVVEQAADIIAASA</sequence>
<accession>A0AAX6MUJ2</accession>
<dbReference type="PANTHER" id="PTHR11552">
    <property type="entry name" value="GLUCOSE-METHANOL-CHOLINE GMC OXIDOREDUCTASE"/>
    <property type="match status" value="1"/>
</dbReference>
<dbReference type="Proteomes" id="UP001369815">
    <property type="component" value="Unassembled WGS sequence"/>
</dbReference>
<dbReference type="PROSITE" id="PS00624">
    <property type="entry name" value="GMC_OXRED_2"/>
    <property type="match status" value="1"/>
</dbReference>
<dbReference type="Pfam" id="PF00732">
    <property type="entry name" value="GMC_oxred_N"/>
    <property type="match status" value="1"/>
</dbReference>
<dbReference type="Pfam" id="PF05199">
    <property type="entry name" value="GMC_oxred_C"/>
    <property type="match status" value="1"/>
</dbReference>
<dbReference type="SUPFAM" id="SSF54373">
    <property type="entry name" value="FAD-linked reductases, C-terminal domain"/>
    <property type="match status" value="1"/>
</dbReference>
<dbReference type="InterPro" id="IPR000172">
    <property type="entry name" value="GMC_OxRdtase_N"/>
</dbReference>
<dbReference type="Gene3D" id="3.50.50.60">
    <property type="entry name" value="FAD/NAD(P)-binding domain"/>
    <property type="match status" value="1"/>
</dbReference>
<comment type="caution">
    <text evidence="7">The sequence shown here is derived from an EMBL/GenBank/DDBJ whole genome shotgun (WGS) entry which is preliminary data.</text>
</comment>
<evidence type="ECO:0000256" key="2">
    <source>
        <dbReference type="PIRSR" id="PIRSR000137-1"/>
    </source>
</evidence>
<dbReference type="PIRSF" id="PIRSF000137">
    <property type="entry name" value="Alcohol_oxidase"/>
    <property type="match status" value="1"/>
</dbReference>
<evidence type="ECO:0000256" key="4">
    <source>
        <dbReference type="RuleBase" id="RU003968"/>
    </source>
</evidence>
<dbReference type="GO" id="GO:0050660">
    <property type="term" value="F:flavin adenine dinucleotide binding"/>
    <property type="evidence" value="ECO:0007669"/>
    <property type="project" value="InterPro"/>
</dbReference>
<feature type="domain" description="Glucose-methanol-choline oxidoreductase N-terminal" evidence="5">
    <location>
        <begin position="85"/>
        <end position="108"/>
    </location>
</feature>
<dbReference type="EMBL" id="JBANMG010000003">
    <property type="protein sequence ID" value="KAK6955842.1"/>
    <property type="molecule type" value="Genomic_DNA"/>
</dbReference>
<proteinExistence type="inferred from homology"/>
<evidence type="ECO:0000256" key="3">
    <source>
        <dbReference type="PIRSR" id="PIRSR000137-2"/>
    </source>
</evidence>
<feature type="active site" description="Proton donor" evidence="2">
    <location>
        <position position="490"/>
    </location>
</feature>
<dbReference type="GO" id="GO:0016614">
    <property type="term" value="F:oxidoreductase activity, acting on CH-OH group of donors"/>
    <property type="evidence" value="ECO:0007669"/>
    <property type="project" value="InterPro"/>
</dbReference>
<keyword evidence="8" id="KW-1185">Reference proteome</keyword>
<evidence type="ECO:0000313" key="7">
    <source>
        <dbReference type="EMBL" id="KAK6955842.1"/>
    </source>
</evidence>
<organism evidence="7 8">
    <name type="scientific">Daldinia eschscholtzii</name>
    <dbReference type="NCBI Taxonomy" id="292717"/>
    <lineage>
        <taxon>Eukaryota</taxon>
        <taxon>Fungi</taxon>
        <taxon>Dikarya</taxon>
        <taxon>Ascomycota</taxon>
        <taxon>Pezizomycotina</taxon>
        <taxon>Sordariomycetes</taxon>
        <taxon>Xylariomycetidae</taxon>
        <taxon>Xylariales</taxon>
        <taxon>Hypoxylaceae</taxon>
        <taxon>Daldinia</taxon>
    </lineage>
</organism>
<dbReference type="AlphaFoldDB" id="A0AAX6MUJ2"/>
<dbReference type="PANTHER" id="PTHR11552:SF123">
    <property type="entry name" value="GMC OXIDOREDUCTASE (AFU_ORTHOLOGUE AFUA_2G01770)-RELATED"/>
    <property type="match status" value="1"/>
</dbReference>
<dbReference type="SUPFAM" id="SSF51905">
    <property type="entry name" value="FAD/NAD(P)-binding domain"/>
    <property type="match status" value="1"/>
</dbReference>
<evidence type="ECO:0000259" key="6">
    <source>
        <dbReference type="PROSITE" id="PS00624"/>
    </source>
</evidence>
<dbReference type="InterPro" id="IPR012132">
    <property type="entry name" value="GMC_OxRdtase"/>
</dbReference>
<keyword evidence="4" id="KW-0285">Flavoprotein</keyword>
<gene>
    <name evidence="7" type="ORF">Daesc_003486</name>
</gene>
<evidence type="ECO:0000313" key="8">
    <source>
        <dbReference type="Proteomes" id="UP001369815"/>
    </source>
</evidence>